<dbReference type="VEuPathDB" id="AmoebaDB:DDB_G0283729"/>
<dbReference type="Gene3D" id="1.20.190.10">
    <property type="entry name" value="Pesticidal crystal protein, N-terminal domain"/>
    <property type="match status" value="1"/>
</dbReference>
<dbReference type="InterPro" id="IPR036716">
    <property type="entry name" value="Pest_crys_N_sf"/>
</dbReference>
<dbReference type="AlphaFoldDB" id="Q54QN5"/>
<comment type="caution">
    <text evidence="1">The sequence shown here is derived from an EMBL/GenBank/DDBJ whole genome shotgun (WGS) entry which is preliminary data.</text>
</comment>
<proteinExistence type="predicted"/>
<dbReference type="HOGENOM" id="CLU_535802_0_0_1"/>
<reference evidence="1 2" key="1">
    <citation type="journal article" date="2005" name="Nature">
        <title>The genome of the social amoeba Dictyostelium discoideum.</title>
        <authorList>
            <consortium name="The Dictyostelium discoideum Sequencing Consortium"/>
            <person name="Eichinger L."/>
            <person name="Pachebat J.A."/>
            <person name="Glockner G."/>
            <person name="Rajandream M.A."/>
            <person name="Sucgang R."/>
            <person name="Berriman M."/>
            <person name="Song J."/>
            <person name="Olsen R."/>
            <person name="Szafranski K."/>
            <person name="Xu Q."/>
            <person name="Tunggal B."/>
            <person name="Kummerfeld S."/>
            <person name="Madera M."/>
            <person name="Konfortov B.A."/>
            <person name="Rivero F."/>
            <person name="Bankier A.T."/>
            <person name="Lehmann R."/>
            <person name="Hamlin N."/>
            <person name="Davies R."/>
            <person name="Gaudet P."/>
            <person name="Fey P."/>
            <person name="Pilcher K."/>
            <person name="Chen G."/>
            <person name="Saunders D."/>
            <person name="Sodergren E."/>
            <person name="Davis P."/>
            <person name="Kerhornou A."/>
            <person name="Nie X."/>
            <person name="Hall N."/>
            <person name="Anjard C."/>
            <person name="Hemphill L."/>
            <person name="Bason N."/>
            <person name="Farbrother P."/>
            <person name="Desany B."/>
            <person name="Just E."/>
            <person name="Morio T."/>
            <person name="Rost R."/>
            <person name="Churcher C."/>
            <person name="Cooper J."/>
            <person name="Haydock S."/>
            <person name="van Driessche N."/>
            <person name="Cronin A."/>
            <person name="Goodhead I."/>
            <person name="Muzny D."/>
            <person name="Mourier T."/>
            <person name="Pain A."/>
            <person name="Lu M."/>
            <person name="Harper D."/>
            <person name="Lindsay R."/>
            <person name="Hauser H."/>
            <person name="James K."/>
            <person name="Quiles M."/>
            <person name="Madan Babu M."/>
            <person name="Saito T."/>
            <person name="Buchrieser C."/>
            <person name="Wardroper A."/>
            <person name="Felder M."/>
            <person name="Thangavelu M."/>
            <person name="Johnson D."/>
            <person name="Knights A."/>
            <person name="Loulseged H."/>
            <person name="Mungall K."/>
            <person name="Oliver K."/>
            <person name="Price C."/>
            <person name="Quail M.A."/>
            <person name="Urushihara H."/>
            <person name="Hernandez J."/>
            <person name="Rabbinowitsch E."/>
            <person name="Steffen D."/>
            <person name="Sanders M."/>
            <person name="Ma J."/>
            <person name="Kohara Y."/>
            <person name="Sharp S."/>
            <person name="Simmonds M."/>
            <person name="Spiegler S."/>
            <person name="Tivey A."/>
            <person name="Sugano S."/>
            <person name="White B."/>
            <person name="Walker D."/>
            <person name="Woodward J."/>
            <person name="Winckler T."/>
            <person name="Tanaka Y."/>
            <person name="Shaulsky G."/>
            <person name="Schleicher M."/>
            <person name="Weinstock G."/>
            <person name="Rosenthal A."/>
            <person name="Cox E.C."/>
            <person name="Chisholm R.L."/>
            <person name="Gibbs R."/>
            <person name="Loomis W.F."/>
            <person name="Platzer M."/>
            <person name="Kay R.R."/>
            <person name="Williams J."/>
            <person name="Dear P.H."/>
            <person name="Noegel A.A."/>
            <person name="Barrell B."/>
            <person name="Kuspa A."/>
        </authorList>
    </citation>
    <scope>NUCLEOTIDE SEQUENCE [LARGE SCALE GENOMIC DNA]</scope>
    <source>
        <strain evidence="1 2">AX4</strain>
    </source>
</reference>
<protein>
    <submittedName>
        <fullName evidence="1">Uncharacterized protein</fullName>
    </submittedName>
</protein>
<dbReference type="InParanoid" id="Q54QN5"/>
<accession>Q54QN5</accession>
<dbReference type="GO" id="GO:0090729">
    <property type="term" value="F:toxin activity"/>
    <property type="evidence" value="ECO:0007669"/>
    <property type="project" value="InterPro"/>
</dbReference>
<dbReference type="SUPFAM" id="SSF56849">
    <property type="entry name" value="delta-Endotoxin (insectocide), N-terminal domain"/>
    <property type="match status" value="1"/>
</dbReference>
<dbReference type="RefSeq" id="XP_638988.1">
    <property type="nucleotide sequence ID" value="XM_633896.1"/>
</dbReference>
<gene>
    <name evidence="1" type="ORF">DDB_G0283729</name>
</gene>
<organism evidence="1 2">
    <name type="scientific">Dictyostelium discoideum</name>
    <name type="common">Social amoeba</name>
    <dbReference type="NCBI Taxonomy" id="44689"/>
    <lineage>
        <taxon>Eukaryota</taxon>
        <taxon>Amoebozoa</taxon>
        <taxon>Evosea</taxon>
        <taxon>Eumycetozoa</taxon>
        <taxon>Dictyostelia</taxon>
        <taxon>Dictyosteliales</taxon>
        <taxon>Dictyosteliaceae</taxon>
        <taxon>Dictyostelium</taxon>
    </lineage>
</organism>
<dbReference type="PANTHER" id="PTHR35598">
    <property type="entry name" value="ENDOTOXIN_N DOMAIN-CONTAINING PROTEIN"/>
    <property type="match status" value="1"/>
</dbReference>
<evidence type="ECO:0000313" key="1">
    <source>
        <dbReference type="EMBL" id="EAL65631.1"/>
    </source>
</evidence>
<dbReference type="eggNOG" id="ENOG502RHAI">
    <property type="taxonomic scope" value="Eukaryota"/>
</dbReference>
<name>Q54QN5_DICDI</name>
<dbReference type="KEGG" id="ddi:DDB_G0283729"/>
<dbReference type="OMA" id="CDLLKIW"/>
<dbReference type="dictyBase" id="DDB_G0283729"/>
<dbReference type="EMBL" id="AAFI02000056">
    <property type="protein sequence ID" value="EAL65631.1"/>
    <property type="molecule type" value="Genomic_DNA"/>
</dbReference>
<dbReference type="GeneID" id="8624234"/>
<sequence length="509" mass="59830">MEDIDRIELSYQLLYNLIGLNPFNNELKSGIFSGFWGTLFSFDDNNYLNQNDFNKIFYGLIQDIEQLINEKINDEIIIFLNNNLYSLQENGNNLCDLLKIWEIRNVGNKTIKSIITNYNSKTINFQEFSKFSNENLKLNIRNYYSKLIILLNEYSDFYFKPVSSLIQSSSSSLSSFSTSTFLKQILKLSTLNMSIYSCLKIDYINNGNEWGFSIDPKKKKQLQNEFRNEIIKFQNNFGFSFFQLLSNTNEYNIYKLKTTINNTLKNVSRFNELDYLNYKYPIKIICAKKDEKTNENNLIINNFNEELYIFKIQPKSLMYCINNYNNNNNNNNNNTTNNNNNNQDELIDQVSGLIPFFSSINKNEILKTSISFNGEKQFNQISILIHCSNDFKLNEINLNNNNNCLEIESELSFLLFINSTYSKTNQTKLFLEKVNIKKLNMDSFNNDILNSNSLINNKNKMYYGTKKYDINPGFQMDKIIFEIKDIKGDIVIDNIEISFHFDKLFQYVN</sequence>
<dbReference type="Proteomes" id="UP000002195">
    <property type="component" value="Unassembled WGS sequence"/>
</dbReference>
<evidence type="ECO:0000313" key="2">
    <source>
        <dbReference type="Proteomes" id="UP000002195"/>
    </source>
</evidence>
<keyword evidence="2" id="KW-1185">Reference proteome</keyword>
<dbReference type="PaxDb" id="44689-DDB0185653"/>
<dbReference type="PANTHER" id="PTHR35598:SF1">
    <property type="match status" value="1"/>
</dbReference>